<keyword evidence="2" id="KW-0812">Transmembrane</keyword>
<gene>
    <name evidence="3" type="ORF">VVR66_05860</name>
</gene>
<comment type="caution">
    <text evidence="3">The sequence shown here is derived from an EMBL/GenBank/DDBJ whole genome shotgun (WGS) entry which is preliminary data.</text>
</comment>
<organism evidence="3 4">
    <name type="scientific">Kocuria carniphila</name>
    <dbReference type="NCBI Taxonomy" id="262208"/>
    <lineage>
        <taxon>Bacteria</taxon>
        <taxon>Bacillati</taxon>
        <taxon>Actinomycetota</taxon>
        <taxon>Actinomycetes</taxon>
        <taxon>Micrococcales</taxon>
        <taxon>Micrococcaceae</taxon>
        <taxon>Kocuria</taxon>
    </lineage>
</organism>
<protein>
    <submittedName>
        <fullName evidence="3">TIGR01906 family membrane protein</fullName>
    </submittedName>
</protein>
<feature type="transmembrane region" description="Helical" evidence="2">
    <location>
        <begin position="21"/>
        <end position="48"/>
    </location>
</feature>
<accession>A0ABV3V2I7</accession>
<keyword evidence="2" id="KW-0472">Membrane</keyword>
<evidence type="ECO:0000313" key="3">
    <source>
        <dbReference type="EMBL" id="MEX3594233.1"/>
    </source>
</evidence>
<feature type="region of interest" description="Disordered" evidence="1">
    <location>
        <begin position="234"/>
        <end position="313"/>
    </location>
</feature>
<dbReference type="InterPro" id="IPR010178">
    <property type="entry name" value="Lit"/>
</dbReference>
<proteinExistence type="predicted"/>
<keyword evidence="4" id="KW-1185">Reference proteome</keyword>
<keyword evidence="2" id="KW-1133">Transmembrane helix</keyword>
<feature type="compositionally biased region" description="Basic and acidic residues" evidence="1">
    <location>
        <begin position="297"/>
        <end position="307"/>
    </location>
</feature>
<dbReference type="NCBIfam" id="TIGR01906">
    <property type="entry name" value="integ_TIGR01906"/>
    <property type="match status" value="1"/>
</dbReference>
<name>A0ABV3V2I7_9MICC</name>
<feature type="compositionally biased region" description="Basic and acidic residues" evidence="1">
    <location>
        <begin position="234"/>
        <end position="275"/>
    </location>
</feature>
<sequence length="313" mass="34996">MSSPTTAVKRPREAKFRRLQQVFLALTFPILLIALGVRLVATPLFLWIEYHRPGFPADHWGMTTEQRMTYGSYGLDYIMNFAPPEYLSGLISEEAGMLFQDQEVSHMTDVQHVIQWGFLVALILLVLSAISYLYLHRRAPGAASGALFFGAWLTVALLVILLVVAVLAWETFFALFHSLFFDAGSWTFRITDTLIRLYPTQFWMDAAIAVALIAVIGAFVTMLITRPRMRSAARGERAAVDEGSGHDGREETEHERADVEDSNTERQDADSERDQTLGNRESASDHSASENQGAPSAKDRPNRDSDARSAPWA</sequence>
<reference evidence="3 4" key="1">
    <citation type="journal article" date="2024" name="Fungal Genet. Biol.">
        <title>The porcine skin microbiome exhibits broad fungal antagonism.</title>
        <authorList>
            <person name="De La Cruz K.F."/>
            <person name="Townsend E.C."/>
            <person name="Alex Cheong J.Z."/>
            <person name="Salamzade R."/>
            <person name="Liu A."/>
            <person name="Sandstrom S."/>
            <person name="Davila E."/>
            <person name="Huang L."/>
            <person name="Xu K.H."/>
            <person name="Wu S.Y."/>
            <person name="Meudt J.J."/>
            <person name="Shanmuganayagam D."/>
            <person name="Gibson A.L.F."/>
            <person name="Kalan L.R."/>
        </authorList>
    </citation>
    <scope>NUCLEOTIDE SEQUENCE [LARGE SCALE GENOMIC DNA]</scope>
    <source>
        <strain evidence="3 4">LK2625</strain>
    </source>
</reference>
<evidence type="ECO:0000313" key="4">
    <source>
        <dbReference type="Proteomes" id="UP001558481"/>
    </source>
</evidence>
<dbReference type="Proteomes" id="UP001558481">
    <property type="component" value="Unassembled WGS sequence"/>
</dbReference>
<feature type="transmembrane region" description="Helical" evidence="2">
    <location>
        <begin position="147"/>
        <end position="169"/>
    </location>
</feature>
<dbReference type="Pfam" id="PF07314">
    <property type="entry name" value="Lit"/>
    <property type="match status" value="1"/>
</dbReference>
<evidence type="ECO:0000256" key="2">
    <source>
        <dbReference type="SAM" id="Phobius"/>
    </source>
</evidence>
<feature type="transmembrane region" description="Helical" evidence="2">
    <location>
        <begin position="202"/>
        <end position="224"/>
    </location>
</feature>
<dbReference type="EMBL" id="JAYWLU010000005">
    <property type="protein sequence ID" value="MEX3594233.1"/>
    <property type="molecule type" value="Genomic_DNA"/>
</dbReference>
<dbReference type="RefSeq" id="WP_368629174.1">
    <property type="nucleotide sequence ID" value="NZ_JAYWLU010000005.1"/>
</dbReference>
<feature type="transmembrane region" description="Helical" evidence="2">
    <location>
        <begin position="113"/>
        <end position="135"/>
    </location>
</feature>
<evidence type="ECO:0000256" key="1">
    <source>
        <dbReference type="SAM" id="MobiDB-lite"/>
    </source>
</evidence>